<feature type="compositionally biased region" description="Polar residues" evidence="1">
    <location>
        <begin position="1"/>
        <end position="16"/>
    </location>
</feature>
<gene>
    <name evidence="2" type="ORF">HINF_LOCUS648</name>
</gene>
<name>A0ABP1GHF2_9EUKA</name>
<sequence length="112" mass="12404">MQRRLSVNSQSVSRNASLSHLSNSNNHLTSDNVQNISSSTSTCQVLNCSKSVKFDPQVVIDINERKAEVLALHKRAENLEAHNGLNIELLATMLTKFAAQHVQLGDTNYTQQ</sequence>
<dbReference type="Proteomes" id="UP001642409">
    <property type="component" value="Unassembled WGS sequence"/>
</dbReference>
<keyword evidence="3" id="KW-1185">Reference proteome</keyword>
<evidence type="ECO:0000313" key="2">
    <source>
        <dbReference type="EMBL" id="CAL5970708.1"/>
    </source>
</evidence>
<proteinExistence type="predicted"/>
<organism evidence="2 3">
    <name type="scientific">Hexamita inflata</name>
    <dbReference type="NCBI Taxonomy" id="28002"/>
    <lineage>
        <taxon>Eukaryota</taxon>
        <taxon>Metamonada</taxon>
        <taxon>Diplomonadida</taxon>
        <taxon>Hexamitidae</taxon>
        <taxon>Hexamitinae</taxon>
        <taxon>Hexamita</taxon>
    </lineage>
</organism>
<protein>
    <submittedName>
        <fullName evidence="2">Hypothetical_protein</fullName>
    </submittedName>
</protein>
<feature type="compositionally biased region" description="Low complexity" evidence="1">
    <location>
        <begin position="17"/>
        <end position="28"/>
    </location>
</feature>
<reference evidence="2 3" key="1">
    <citation type="submission" date="2024-07" db="EMBL/GenBank/DDBJ databases">
        <authorList>
            <person name="Akdeniz Z."/>
        </authorList>
    </citation>
    <scope>NUCLEOTIDE SEQUENCE [LARGE SCALE GENOMIC DNA]</scope>
</reference>
<evidence type="ECO:0000313" key="3">
    <source>
        <dbReference type="Proteomes" id="UP001642409"/>
    </source>
</evidence>
<evidence type="ECO:0000256" key="1">
    <source>
        <dbReference type="SAM" id="MobiDB-lite"/>
    </source>
</evidence>
<feature type="region of interest" description="Disordered" evidence="1">
    <location>
        <begin position="1"/>
        <end position="34"/>
    </location>
</feature>
<comment type="caution">
    <text evidence="2">The sequence shown here is derived from an EMBL/GenBank/DDBJ whole genome shotgun (WGS) entry which is preliminary data.</text>
</comment>
<dbReference type="EMBL" id="CAXDID020000001">
    <property type="protein sequence ID" value="CAL5970708.1"/>
    <property type="molecule type" value="Genomic_DNA"/>
</dbReference>
<accession>A0ABP1GHF2</accession>